<proteinExistence type="predicted"/>
<protein>
    <submittedName>
        <fullName evidence="1">Putative secreted protein</fullName>
    </submittedName>
</protein>
<evidence type="ECO:0000313" key="1">
    <source>
        <dbReference type="EMBL" id="MBW74950.1"/>
    </source>
</evidence>
<reference evidence="1" key="1">
    <citation type="submission" date="2018-01" db="EMBL/GenBank/DDBJ databases">
        <title>An insight into the sialome of Amazonian anophelines.</title>
        <authorList>
            <person name="Ribeiro J.M."/>
            <person name="Scarpassa V."/>
            <person name="Calvo E."/>
        </authorList>
    </citation>
    <scope>NUCLEOTIDE SEQUENCE</scope>
</reference>
<accession>A0A2M4DBH4</accession>
<organism evidence="1">
    <name type="scientific">Anopheles darlingi</name>
    <name type="common">Mosquito</name>
    <dbReference type="NCBI Taxonomy" id="43151"/>
    <lineage>
        <taxon>Eukaryota</taxon>
        <taxon>Metazoa</taxon>
        <taxon>Ecdysozoa</taxon>
        <taxon>Arthropoda</taxon>
        <taxon>Hexapoda</taxon>
        <taxon>Insecta</taxon>
        <taxon>Pterygota</taxon>
        <taxon>Neoptera</taxon>
        <taxon>Endopterygota</taxon>
        <taxon>Diptera</taxon>
        <taxon>Nematocera</taxon>
        <taxon>Culicoidea</taxon>
        <taxon>Culicidae</taxon>
        <taxon>Anophelinae</taxon>
        <taxon>Anopheles</taxon>
    </lineage>
</organism>
<name>A0A2M4DBH4_ANODA</name>
<dbReference type="EMBL" id="GGFL01010772">
    <property type="protein sequence ID" value="MBW74950.1"/>
    <property type="molecule type" value="Transcribed_RNA"/>
</dbReference>
<sequence length="74" mass="8607">MLRAAVCATWGLLFGRVYPRSGRPHNEMMASVNNTHTHTRQKMAVLLLWRFIHKTNTISICVFVLPKNWNRSRA</sequence>
<dbReference type="AlphaFoldDB" id="A0A2M4DBH4"/>